<evidence type="ECO:0000313" key="1">
    <source>
        <dbReference type="EMBL" id="KAJ9050731.1"/>
    </source>
</evidence>
<reference evidence="1" key="1">
    <citation type="submission" date="2022-04" db="EMBL/GenBank/DDBJ databases">
        <title>Genome of the entomopathogenic fungus Entomophthora muscae.</title>
        <authorList>
            <person name="Elya C."/>
            <person name="Lovett B.R."/>
            <person name="Lee E."/>
            <person name="Macias A.M."/>
            <person name="Hajek A.E."/>
            <person name="De Bivort B.L."/>
            <person name="Kasson M.T."/>
            <person name="De Fine Licht H.H."/>
            <person name="Stajich J.E."/>
        </authorList>
    </citation>
    <scope>NUCLEOTIDE SEQUENCE</scope>
    <source>
        <strain evidence="1">Berkeley</strain>
    </source>
</reference>
<dbReference type="EC" id="3.5.4.6" evidence="1"/>
<gene>
    <name evidence="1" type="primary">AMD1_3</name>
    <name evidence="1" type="ORF">DSO57_1011630</name>
</gene>
<accession>A0ACC2RKW7</accession>
<proteinExistence type="predicted"/>
<sequence length="779" mass="89771">MSAPSDRGSPESPDSKELHLSDSYDQDDSKDPAIPNSPFFTYQLRQTLQSNQSKILAHQQANSNATASKLRAEDFRSVSSDVLEKLSENFAKTGLGENQLQDELKDLLQDLRYCCKMRYKYLCASLQRVEDNPNFSDDWTIYPPPPPPHWSPKDQPSAHPDSKFCFEECFIPEEHPYVFQLGADGLFKVYSTQEKLEAGESAYSVPTIKEHFKDLDFILRVMLRYLESKFQLFSLLNEYQELASSKAVPHRDFYNVRKVDTHVHHSACMNQKHLLRFIKAKLKKSPDDVVIFRDGKYLTLAQVFESLNLTSYDLSIDTLDMHAHKDSFHRFDKFNLKYNPIGESRLREIFLKTDNYIQGRYLAELTKEVVADLEASKYQMAEYRLSIYGRSLDEWDKLASWVIDNELVFHNVRWLIQLPRLYNVYRASSNVENFADLIRNVFQPLYEVTKSPASHPKLHVFLQRVIGFDSVDDESKPERRVHHKYPKPADWNTKYNPPYTYYLYFMYANMVSLNQWRKERGFNTLVLRPHSGEAGDTDHLASAFLTSFGISHGILLRKVPVLQYLFYLEQVPMAMSPLSNNALFLNYERNPFNTYFQRGLNISLSTDDPLQFHFTKEPLIEEYSVAAQIWKLSPTDMCEISRNSVLMSGFEAKVKKLWLGASFNLPGVAGNNMEKSNVPNLRIAYRYETLMEEVNMIRHFVVPDNQPKAALSPSFNDFNLDSSSASNLGKSIFSPGNLLNTGIDTSTAVFAPDLLPLPNKAIQRKLHIDSQDAASDYDE</sequence>
<organism evidence="1 2">
    <name type="scientific">Entomophthora muscae</name>
    <dbReference type="NCBI Taxonomy" id="34485"/>
    <lineage>
        <taxon>Eukaryota</taxon>
        <taxon>Fungi</taxon>
        <taxon>Fungi incertae sedis</taxon>
        <taxon>Zoopagomycota</taxon>
        <taxon>Entomophthoromycotina</taxon>
        <taxon>Entomophthoromycetes</taxon>
        <taxon>Entomophthorales</taxon>
        <taxon>Entomophthoraceae</taxon>
        <taxon>Entomophthora</taxon>
    </lineage>
</organism>
<evidence type="ECO:0000313" key="2">
    <source>
        <dbReference type="Proteomes" id="UP001165960"/>
    </source>
</evidence>
<protein>
    <submittedName>
        <fullName evidence="1">AMP deaminase</fullName>
        <ecNumber evidence="1">3.5.4.6</ecNumber>
    </submittedName>
</protein>
<keyword evidence="2" id="KW-1185">Reference proteome</keyword>
<dbReference type="EMBL" id="QTSX02007140">
    <property type="protein sequence ID" value="KAJ9050731.1"/>
    <property type="molecule type" value="Genomic_DNA"/>
</dbReference>
<dbReference type="Proteomes" id="UP001165960">
    <property type="component" value="Unassembled WGS sequence"/>
</dbReference>
<comment type="caution">
    <text evidence="1">The sequence shown here is derived from an EMBL/GenBank/DDBJ whole genome shotgun (WGS) entry which is preliminary data.</text>
</comment>
<name>A0ACC2RKW7_9FUNG</name>
<keyword evidence="1" id="KW-0378">Hydrolase</keyword>